<gene>
    <name evidence="2" type="ORF">ACFPA8_14100</name>
</gene>
<name>A0ABV9ACC2_9ACTN</name>
<feature type="transmembrane region" description="Helical" evidence="1">
    <location>
        <begin position="83"/>
        <end position="110"/>
    </location>
</feature>
<dbReference type="EMBL" id="JBHSFH010000007">
    <property type="protein sequence ID" value="MFC4495266.1"/>
    <property type="molecule type" value="Genomic_DNA"/>
</dbReference>
<evidence type="ECO:0000256" key="1">
    <source>
        <dbReference type="SAM" id="Phobius"/>
    </source>
</evidence>
<proteinExistence type="predicted"/>
<feature type="transmembrane region" description="Helical" evidence="1">
    <location>
        <begin position="7"/>
        <end position="27"/>
    </location>
</feature>
<dbReference type="RefSeq" id="WP_386447808.1">
    <property type="nucleotide sequence ID" value="NZ_JBHSFH010000007.1"/>
</dbReference>
<keyword evidence="1" id="KW-0472">Membrane</keyword>
<keyword evidence="3" id="KW-1185">Reference proteome</keyword>
<keyword evidence="1" id="KW-0812">Transmembrane</keyword>
<evidence type="ECO:0000313" key="2">
    <source>
        <dbReference type="EMBL" id="MFC4495266.1"/>
    </source>
</evidence>
<accession>A0ABV9ACC2</accession>
<dbReference type="Proteomes" id="UP001595997">
    <property type="component" value="Unassembled WGS sequence"/>
</dbReference>
<reference evidence="3" key="1">
    <citation type="journal article" date="2019" name="Int. J. Syst. Evol. Microbiol.">
        <title>The Global Catalogue of Microorganisms (GCM) 10K type strain sequencing project: providing services to taxonomists for standard genome sequencing and annotation.</title>
        <authorList>
            <consortium name="The Broad Institute Genomics Platform"/>
            <consortium name="The Broad Institute Genome Sequencing Center for Infectious Disease"/>
            <person name="Wu L."/>
            <person name="Ma J."/>
        </authorList>
    </citation>
    <scope>NUCLEOTIDE SEQUENCE [LARGE SCALE GENOMIC DNA]</scope>
    <source>
        <strain evidence="3">CGMCC 4.7357</strain>
    </source>
</reference>
<dbReference type="InterPro" id="IPR021517">
    <property type="entry name" value="DUF3180"/>
</dbReference>
<dbReference type="Pfam" id="PF11377">
    <property type="entry name" value="DUF3180"/>
    <property type="match status" value="1"/>
</dbReference>
<evidence type="ECO:0000313" key="3">
    <source>
        <dbReference type="Proteomes" id="UP001595997"/>
    </source>
</evidence>
<keyword evidence="1" id="KW-1133">Transmembrane helix</keyword>
<organism evidence="2 3">
    <name type="scientific">Streptomyces ovatisporus</name>
    <dbReference type="NCBI Taxonomy" id="1128682"/>
    <lineage>
        <taxon>Bacteria</taxon>
        <taxon>Bacillati</taxon>
        <taxon>Actinomycetota</taxon>
        <taxon>Actinomycetes</taxon>
        <taxon>Kitasatosporales</taxon>
        <taxon>Streptomycetaceae</taxon>
        <taxon>Streptomyces</taxon>
    </lineage>
</organism>
<protein>
    <submittedName>
        <fullName evidence="2">DUF3180 domain-containing protein</fullName>
    </submittedName>
</protein>
<feature type="transmembrane region" description="Helical" evidence="1">
    <location>
        <begin position="122"/>
        <end position="142"/>
    </location>
</feature>
<comment type="caution">
    <text evidence="2">The sequence shown here is derived from an EMBL/GenBank/DDBJ whole genome shotgun (WGS) entry which is preliminary data.</text>
</comment>
<sequence>MKELRIPVLAGVFVVAGVLAWAAARLWNSLGTLPGVPSASPIVLAVIATVLLATALSLRSRLKAQRERVPGAKGVDPMMAARAVLFGHASALVAALVAGVYGGVGVFLLMDSSEAPAREDQTVYAGLAVLAGAAVVAAAVFLERVCRLPDDDDDNPPAATAA</sequence>
<feature type="transmembrane region" description="Helical" evidence="1">
    <location>
        <begin position="39"/>
        <end position="58"/>
    </location>
</feature>